<dbReference type="InterPro" id="IPR028002">
    <property type="entry name" value="Myb_DNA-bind_5"/>
</dbReference>
<proteinExistence type="predicted"/>
<feature type="domain" description="Myb/SANT-like DNA-binding" evidence="2">
    <location>
        <begin position="112"/>
        <end position="165"/>
    </location>
</feature>
<name>A0A6J8A863_MYTCO</name>
<reference evidence="3 4" key="1">
    <citation type="submission" date="2020-06" db="EMBL/GenBank/DDBJ databases">
        <authorList>
            <person name="Li R."/>
            <person name="Bekaert M."/>
        </authorList>
    </citation>
    <scope>NUCLEOTIDE SEQUENCE [LARGE SCALE GENOMIC DNA]</scope>
    <source>
        <strain evidence="4">wild</strain>
    </source>
</reference>
<dbReference type="GO" id="GO:0005634">
    <property type="term" value="C:nucleus"/>
    <property type="evidence" value="ECO:0007669"/>
    <property type="project" value="TreeGrafter"/>
</dbReference>
<feature type="region of interest" description="Disordered" evidence="1">
    <location>
        <begin position="158"/>
        <end position="186"/>
    </location>
</feature>
<evidence type="ECO:0000313" key="3">
    <source>
        <dbReference type="EMBL" id="CAC5362441.1"/>
    </source>
</evidence>
<dbReference type="Proteomes" id="UP000507470">
    <property type="component" value="Unassembled WGS sequence"/>
</dbReference>
<feature type="compositionally biased region" description="Basic residues" evidence="1">
    <location>
        <begin position="158"/>
        <end position="170"/>
    </location>
</feature>
<dbReference type="EMBL" id="CACVKT020000743">
    <property type="protein sequence ID" value="CAC5362441.1"/>
    <property type="molecule type" value="Genomic_DNA"/>
</dbReference>
<evidence type="ECO:0000259" key="2">
    <source>
        <dbReference type="Pfam" id="PF13873"/>
    </source>
</evidence>
<organism evidence="3 4">
    <name type="scientific">Mytilus coruscus</name>
    <name type="common">Sea mussel</name>
    <dbReference type="NCBI Taxonomy" id="42192"/>
    <lineage>
        <taxon>Eukaryota</taxon>
        <taxon>Metazoa</taxon>
        <taxon>Spiralia</taxon>
        <taxon>Lophotrochozoa</taxon>
        <taxon>Mollusca</taxon>
        <taxon>Bivalvia</taxon>
        <taxon>Autobranchia</taxon>
        <taxon>Pteriomorphia</taxon>
        <taxon>Mytilida</taxon>
        <taxon>Mytiloidea</taxon>
        <taxon>Mytilidae</taxon>
        <taxon>Mytilinae</taxon>
        <taxon>Mytilus</taxon>
    </lineage>
</organism>
<dbReference type="Pfam" id="PF13873">
    <property type="entry name" value="Myb_DNA-bind_5"/>
    <property type="match status" value="1"/>
</dbReference>
<gene>
    <name evidence="3" type="ORF">MCOR_4203</name>
</gene>
<evidence type="ECO:0000256" key="1">
    <source>
        <dbReference type="SAM" id="MobiDB-lite"/>
    </source>
</evidence>
<accession>A0A6J8A863</accession>
<evidence type="ECO:0000313" key="4">
    <source>
        <dbReference type="Proteomes" id="UP000507470"/>
    </source>
</evidence>
<dbReference type="PANTHER" id="PTHR23098:SF16">
    <property type="entry name" value="REGULATORY PROTEIN ZESTE"/>
    <property type="match status" value="1"/>
</dbReference>
<sequence length="213" mass="23963">MEKCGTEATSRKIRTQKQERHLSHSKLVIDTDDKEIDEETNEKEQGLLNLSLSETKTEGTVIQRDEIIPLYIRYNGKYICINVSNKAYNIIIDKVSAVLRIPTNLLMIVSDGKLSNVATNHSQKKIWDGICTKINSSNTDHQRTVEEIRKKWTTYKSNAKKKVAHNRHETRKTGGGPPPEDISSMDDQVGGIIGDTYIDGIDGGIDLDTETHL</sequence>
<keyword evidence="4" id="KW-1185">Reference proteome</keyword>
<feature type="region of interest" description="Disordered" evidence="1">
    <location>
        <begin position="1"/>
        <end position="21"/>
    </location>
</feature>
<dbReference type="OrthoDB" id="9900437at2759"/>
<dbReference type="AlphaFoldDB" id="A0A6J8A863"/>
<dbReference type="PANTHER" id="PTHR23098">
    <property type="entry name" value="AGAP001331-PA-RELATED"/>
    <property type="match status" value="1"/>
</dbReference>
<protein>
    <recommendedName>
        <fullName evidence="2">Myb/SANT-like DNA-binding domain-containing protein</fullName>
    </recommendedName>
</protein>